<reference evidence="2" key="1">
    <citation type="journal article" date="2019" name="Int. J. Syst. Evol. Microbiol.">
        <title>The Global Catalogue of Microorganisms (GCM) 10K type strain sequencing project: providing services to taxonomists for standard genome sequencing and annotation.</title>
        <authorList>
            <consortium name="The Broad Institute Genomics Platform"/>
            <consortium name="The Broad Institute Genome Sequencing Center for Infectious Disease"/>
            <person name="Wu L."/>
            <person name="Ma J."/>
        </authorList>
    </citation>
    <scope>NUCLEOTIDE SEQUENCE [LARGE SCALE GENOMIC DNA]</scope>
    <source>
        <strain evidence="2">JCM 16902</strain>
    </source>
</reference>
<organism evidence="1 2">
    <name type="scientific">Kineosporia mesophila</name>
    <dbReference type="NCBI Taxonomy" id="566012"/>
    <lineage>
        <taxon>Bacteria</taxon>
        <taxon>Bacillati</taxon>
        <taxon>Actinomycetota</taxon>
        <taxon>Actinomycetes</taxon>
        <taxon>Kineosporiales</taxon>
        <taxon>Kineosporiaceae</taxon>
        <taxon>Kineosporia</taxon>
    </lineage>
</organism>
<comment type="caution">
    <text evidence="1">The sequence shown here is derived from an EMBL/GenBank/DDBJ whole genome shotgun (WGS) entry which is preliminary data.</text>
</comment>
<dbReference type="Proteomes" id="UP001501074">
    <property type="component" value="Unassembled WGS sequence"/>
</dbReference>
<keyword evidence="2" id="KW-1185">Reference proteome</keyword>
<evidence type="ECO:0000313" key="1">
    <source>
        <dbReference type="EMBL" id="GAA3590521.1"/>
    </source>
</evidence>
<proteinExistence type="predicted"/>
<accession>A0ABP6YXM9</accession>
<protein>
    <submittedName>
        <fullName evidence="1">Uncharacterized protein</fullName>
    </submittedName>
</protein>
<sequence length="76" mass="9127">MGRPRHGVPEIEQVLQDAEARNWPVEYNKNNNIWRLMCPMCGKHIKWVHKTPSNPRYALNLRKWLERTGCWKEKVS</sequence>
<dbReference type="EMBL" id="BAAAZO010000001">
    <property type="protein sequence ID" value="GAA3590521.1"/>
    <property type="molecule type" value="Genomic_DNA"/>
</dbReference>
<evidence type="ECO:0000313" key="2">
    <source>
        <dbReference type="Proteomes" id="UP001501074"/>
    </source>
</evidence>
<name>A0ABP6YXM9_9ACTN</name>
<gene>
    <name evidence="1" type="ORF">GCM10022223_01240</name>
</gene>